<protein>
    <submittedName>
        <fullName evidence="1">Uncharacterized protein</fullName>
    </submittedName>
</protein>
<evidence type="ECO:0000313" key="2">
    <source>
        <dbReference type="Proteomes" id="UP000799757"/>
    </source>
</evidence>
<organism evidence="1 2">
    <name type="scientific">Melanomma pulvis-pyrius CBS 109.77</name>
    <dbReference type="NCBI Taxonomy" id="1314802"/>
    <lineage>
        <taxon>Eukaryota</taxon>
        <taxon>Fungi</taxon>
        <taxon>Dikarya</taxon>
        <taxon>Ascomycota</taxon>
        <taxon>Pezizomycotina</taxon>
        <taxon>Dothideomycetes</taxon>
        <taxon>Pleosporomycetidae</taxon>
        <taxon>Pleosporales</taxon>
        <taxon>Melanommataceae</taxon>
        <taxon>Melanomma</taxon>
    </lineage>
</organism>
<sequence length="193" mass="22346">SALSPQQLQHLHDKAQSNLDIKLKKVPYRAFLTPGIAGIYDAKEDTVVERVPGDLQLPFFFSRYNDIARTGFIARVDTPDFDICRAIWYYQMDKKHTFDIYYCQARFNLLVAVLAKAMSDKSIRICAPEALRFAEAYIDAWCWHTINPDIDMFTPQEIFLDIWREGHYDLIAFTSSQLNAANRAYQKLKAQVP</sequence>
<gene>
    <name evidence="1" type="ORF">K505DRAFT_198856</name>
</gene>
<keyword evidence="2" id="KW-1185">Reference proteome</keyword>
<proteinExistence type="predicted"/>
<accession>A0A6A6XCN4</accession>
<dbReference type="AlphaFoldDB" id="A0A6A6XCN4"/>
<dbReference type="EMBL" id="MU001906">
    <property type="protein sequence ID" value="KAF2794028.1"/>
    <property type="molecule type" value="Genomic_DNA"/>
</dbReference>
<feature type="non-terminal residue" evidence="1">
    <location>
        <position position="193"/>
    </location>
</feature>
<feature type="non-terminal residue" evidence="1">
    <location>
        <position position="1"/>
    </location>
</feature>
<reference evidence="1" key="1">
    <citation type="journal article" date="2020" name="Stud. Mycol.">
        <title>101 Dothideomycetes genomes: a test case for predicting lifestyles and emergence of pathogens.</title>
        <authorList>
            <person name="Haridas S."/>
            <person name="Albert R."/>
            <person name="Binder M."/>
            <person name="Bloem J."/>
            <person name="Labutti K."/>
            <person name="Salamov A."/>
            <person name="Andreopoulos B."/>
            <person name="Baker S."/>
            <person name="Barry K."/>
            <person name="Bills G."/>
            <person name="Bluhm B."/>
            <person name="Cannon C."/>
            <person name="Castanera R."/>
            <person name="Culley D."/>
            <person name="Daum C."/>
            <person name="Ezra D."/>
            <person name="Gonzalez J."/>
            <person name="Henrissat B."/>
            <person name="Kuo A."/>
            <person name="Liang C."/>
            <person name="Lipzen A."/>
            <person name="Lutzoni F."/>
            <person name="Magnuson J."/>
            <person name="Mondo S."/>
            <person name="Nolan M."/>
            <person name="Ohm R."/>
            <person name="Pangilinan J."/>
            <person name="Park H.-J."/>
            <person name="Ramirez L."/>
            <person name="Alfaro M."/>
            <person name="Sun H."/>
            <person name="Tritt A."/>
            <person name="Yoshinaga Y."/>
            <person name="Zwiers L.-H."/>
            <person name="Turgeon B."/>
            <person name="Goodwin S."/>
            <person name="Spatafora J."/>
            <person name="Crous P."/>
            <person name="Grigoriev I."/>
        </authorList>
    </citation>
    <scope>NUCLEOTIDE SEQUENCE</scope>
    <source>
        <strain evidence="1">CBS 109.77</strain>
    </source>
</reference>
<evidence type="ECO:0000313" key="1">
    <source>
        <dbReference type="EMBL" id="KAF2794028.1"/>
    </source>
</evidence>
<dbReference type="Proteomes" id="UP000799757">
    <property type="component" value="Unassembled WGS sequence"/>
</dbReference>
<dbReference type="OrthoDB" id="3801165at2759"/>
<name>A0A6A6XCN4_9PLEO</name>